<evidence type="ECO:0000313" key="3">
    <source>
        <dbReference type="Proteomes" id="UP000824007"/>
    </source>
</evidence>
<feature type="region of interest" description="Disordered" evidence="1">
    <location>
        <begin position="1"/>
        <end position="23"/>
    </location>
</feature>
<dbReference type="AlphaFoldDB" id="A0A9D1YNY9"/>
<proteinExistence type="predicted"/>
<evidence type="ECO:0000256" key="1">
    <source>
        <dbReference type="SAM" id="MobiDB-lite"/>
    </source>
</evidence>
<protein>
    <submittedName>
        <fullName evidence="2">Uncharacterized protein</fullName>
    </submittedName>
</protein>
<organism evidence="2 3">
    <name type="scientific">Candidatus Eisenbergiella pullistercoris</name>
    <dbReference type="NCBI Taxonomy" id="2838555"/>
    <lineage>
        <taxon>Bacteria</taxon>
        <taxon>Bacillati</taxon>
        <taxon>Bacillota</taxon>
        <taxon>Clostridia</taxon>
        <taxon>Lachnospirales</taxon>
        <taxon>Lachnospiraceae</taxon>
        <taxon>Eisenbergiella</taxon>
    </lineage>
</organism>
<reference evidence="2" key="2">
    <citation type="submission" date="2021-04" db="EMBL/GenBank/DDBJ databases">
        <authorList>
            <person name="Gilroy R."/>
        </authorList>
    </citation>
    <scope>NUCLEOTIDE SEQUENCE</scope>
    <source>
        <strain evidence="2">ChiSxjej3B15-24422</strain>
    </source>
</reference>
<dbReference type="EMBL" id="DXDD01000067">
    <property type="protein sequence ID" value="HIY60057.1"/>
    <property type="molecule type" value="Genomic_DNA"/>
</dbReference>
<sequence>MEDHRKNKQQSPDPPASGPAIPEAASDRVQQAEDLALKNAAALFGRELLKYLGISQHVSAVMPTEMVRLEVRHMYEDFNFQTIDGAWLHFEFESDALSLADLKRFREYEATTSRTHEVAVTTCVLCSAGQSSIKSSFHEGINTYRVKLIRLKKKSADPVFRRLKEKQKKGERLTQEDLFPLLLSPLMSGTLPLTDRFLEGFRLLKTAEKDIGRESQARMQALLYVFAGKFLNKDDLQKVKEAISMTILGEMLVKDGLDRGIRQGEEKLGRLIQLLIRNSRSDEIDRAVTNRQYQEALYREFGL</sequence>
<evidence type="ECO:0000313" key="2">
    <source>
        <dbReference type="EMBL" id="HIY60057.1"/>
    </source>
</evidence>
<accession>A0A9D1YNY9</accession>
<gene>
    <name evidence="2" type="ORF">H9831_05165</name>
</gene>
<dbReference type="Proteomes" id="UP000824007">
    <property type="component" value="Unassembled WGS sequence"/>
</dbReference>
<reference evidence="2" key="1">
    <citation type="journal article" date="2021" name="PeerJ">
        <title>Extensive microbial diversity within the chicken gut microbiome revealed by metagenomics and culture.</title>
        <authorList>
            <person name="Gilroy R."/>
            <person name="Ravi A."/>
            <person name="Getino M."/>
            <person name="Pursley I."/>
            <person name="Horton D.L."/>
            <person name="Alikhan N.F."/>
            <person name="Baker D."/>
            <person name="Gharbi K."/>
            <person name="Hall N."/>
            <person name="Watson M."/>
            <person name="Adriaenssens E.M."/>
            <person name="Foster-Nyarko E."/>
            <person name="Jarju S."/>
            <person name="Secka A."/>
            <person name="Antonio M."/>
            <person name="Oren A."/>
            <person name="Chaudhuri R.R."/>
            <person name="La Ragione R."/>
            <person name="Hildebrand F."/>
            <person name="Pallen M.J."/>
        </authorList>
    </citation>
    <scope>NUCLEOTIDE SEQUENCE</scope>
    <source>
        <strain evidence="2">ChiSxjej3B15-24422</strain>
    </source>
</reference>
<name>A0A9D1YNY9_9FIRM</name>
<comment type="caution">
    <text evidence="2">The sequence shown here is derived from an EMBL/GenBank/DDBJ whole genome shotgun (WGS) entry which is preliminary data.</text>
</comment>